<evidence type="ECO:0000256" key="8">
    <source>
        <dbReference type="PROSITE-ProRule" id="PRU01026"/>
    </source>
</evidence>
<keyword evidence="1 7" id="KW-0963">Cytoplasm</keyword>
<dbReference type="InterPro" id="IPR020596">
    <property type="entry name" value="rRNA_Ade_Mease_Trfase_CS"/>
</dbReference>
<name>D0LVN1_HALO1</name>
<feature type="domain" description="Ribosomal RNA adenine methylase transferase N-terminal" evidence="9">
    <location>
        <begin position="37"/>
        <end position="212"/>
    </location>
</feature>
<evidence type="ECO:0000313" key="11">
    <source>
        <dbReference type="Proteomes" id="UP000001880"/>
    </source>
</evidence>
<keyword evidence="11" id="KW-1185">Reference proteome</keyword>
<dbReference type="HOGENOM" id="CLU_041220_0_0_7"/>
<organism evidence="10 11">
    <name type="scientific">Haliangium ochraceum (strain DSM 14365 / JCM 11303 / SMP-2)</name>
    <dbReference type="NCBI Taxonomy" id="502025"/>
    <lineage>
        <taxon>Bacteria</taxon>
        <taxon>Pseudomonadati</taxon>
        <taxon>Myxococcota</taxon>
        <taxon>Polyangia</taxon>
        <taxon>Haliangiales</taxon>
        <taxon>Kofleriaceae</taxon>
        <taxon>Haliangium</taxon>
    </lineage>
</organism>
<dbReference type="Gene3D" id="3.40.50.150">
    <property type="entry name" value="Vaccinia Virus protein VP39"/>
    <property type="match status" value="1"/>
</dbReference>
<dbReference type="HAMAP" id="MF_00607">
    <property type="entry name" value="16SrRNA_methyltr_A"/>
    <property type="match status" value="1"/>
</dbReference>
<evidence type="ECO:0000256" key="6">
    <source>
        <dbReference type="ARBA" id="ARBA00022884"/>
    </source>
</evidence>
<dbReference type="PANTHER" id="PTHR11727:SF7">
    <property type="entry name" value="DIMETHYLADENOSINE TRANSFERASE-RELATED"/>
    <property type="match status" value="1"/>
</dbReference>
<dbReference type="Gene3D" id="1.10.8.100">
    <property type="entry name" value="Ribosomal RNA adenine dimethylase-like, domain 2"/>
    <property type="match status" value="1"/>
</dbReference>
<comment type="function">
    <text evidence="7">Specifically dimethylates two adjacent adenosines (A1518 and A1519) in the loop of a conserved hairpin near the 3'-end of 16S rRNA in the 30S particle. May play a critical role in biogenesis of 30S subunits.</text>
</comment>
<feature type="binding site" evidence="7 8">
    <location>
        <position position="127"/>
    </location>
    <ligand>
        <name>S-adenosyl-L-methionine</name>
        <dbReference type="ChEBI" id="CHEBI:59789"/>
    </ligand>
</feature>
<dbReference type="RefSeq" id="WP_012831941.1">
    <property type="nucleotide sequence ID" value="NC_013440.1"/>
</dbReference>
<dbReference type="InterPro" id="IPR001737">
    <property type="entry name" value="KsgA/Erm"/>
</dbReference>
<reference evidence="10 11" key="1">
    <citation type="journal article" date="2010" name="Stand. Genomic Sci.">
        <title>Complete genome sequence of Haliangium ochraceum type strain (SMP-2).</title>
        <authorList>
            <consortium name="US DOE Joint Genome Institute (JGI-PGF)"/>
            <person name="Ivanova N."/>
            <person name="Daum C."/>
            <person name="Lang E."/>
            <person name="Abt B."/>
            <person name="Kopitz M."/>
            <person name="Saunders E."/>
            <person name="Lapidus A."/>
            <person name="Lucas S."/>
            <person name="Glavina Del Rio T."/>
            <person name="Nolan M."/>
            <person name="Tice H."/>
            <person name="Copeland A."/>
            <person name="Cheng J.F."/>
            <person name="Chen F."/>
            <person name="Bruce D."/>
            <person name="Goodwin L."/>
            <person name="Pitluck S."/>
            <person name="Mavromatis K."/>
            <person name="Pati A."/>
            <person name="Mikhailova N."/>
            <person name="Chen A."/>
            <person name="Palaniappan K."/>
            <person name="Land M."/>
            <person name="Hauser L."/>
            <person name="Chang Y.J."/>
            <person name="Jeffries C.D."/>
            <person name="Detter J.C."/>
            <person name="Brettin T."/>
            <person name="Rohde M."/>
            <person name="Goker M."/>
            <person name="Bristow J."/>
            <person name="Markowitz V."/>
            <person name="Eisen J.A."/>
            <person name="Hugenholtz P."/>
            <person name="Kyrpides N.C."/>
            <person name="Klenk H.P."/>
        </authorList>
    </citation>
    <scope>NUCLEOTIDE SEQUENCE [LARGE SCALE GENOMIC DNA]</scope>
    <source>
        <strain evidence="11">DSM 14365 / CIP 107738 / JCM 11303 / AJ 13395 / SMP-2</strain>
    </source>
</reference>
<evidence type="ECO:0000313" key="10">
    <source>
        <dbReference type="EMBL" id="ACY19349.1"/>
    </source>
</evidence>
<proteinExistence type="inferred from homology"/>
<dbReference type="PANTHER" id="PTHR11727">
    <property type="entry name" value="DIMETHYLADENOSINE TRANSFERASE"/>
    <property type="match status" value="1"/>
</dbReference>
<dbReference type="SMART" id="SM00650">
    <property type="entry name" value="rADc"/>
    <property type="match status" value="1"/>
</dbReference>
<evidence type="ECO:0000259" key="9">
    <source>
        <dbReference type="SMART" id="SM00650"/>
    </source>
</evidence>
<dbReference type="GO" id="GO:0005829">
    <property type="term" value="C:cytosol"/>
    <property type="evidence" value="ECO:0007669"/>
    <property type="project" value="TreeGrafter"/>
</dbReference>
<evidence type="ECO:0000256" key="2">
    <source>
        <dbReference type="ARBA" id="ARBA00022552"/>
    </source>
</evidence>
<keyword evidence="3 7" id="KW-0489">Methyltransferase</keyword>
<feature type="binding site" evidence="7 8">
    <location>
        <position position="80"/>
    </location>
    <ligand>
        <name>S-adenosyl-L-methionine</name>
        <dbReference type="ChEBI" id="CHEBI:59789"/>
    </ligand>
</feature>
<gene>
    <name evidence="7" type="primary">rsmA</name>
    <name evidence="7" type="synonym">ksgA</name>
    <name evidence="10" type="ordered locus">Hoch_6886</name>
</gene>
<dbReference type="eggNOG" id="COG0030">
    <property type="taxonomic scope" value="Bacteria"/>
</dbReference>
<dbReference type="GO" id="GO:0003723">
    <property type="term" value="F:RNA binding"/>
    <property type="evidence" value="ECO:0007669"/>
    <property type="project" value="UniProtKB-UniRule"/>
</dbReference>
<dbReference type="Pfam" id="PF00398">
    <property type="entry name" value="RrnaAD"/>
    <property type="match status" value="1"/>
</dbReference>
<dbReference type="STRING" id="502025.Hoch_6886"/>
<dbReference type="InterPro" id="IPR020598">
    <property type="entry name" value="rRNA_Ade_methylase_Trfase_N"/>
</dbReference>
<dbReference type="PROSITE" id="PS51689">
    <property type="entry name" value="SAM_RNA_A_N6_MT"/>
    <property type="match status" value="1"/>
</dbReference>
<feature type="binding site" evidence="7 8">
    <location>
        <position position="57"/>
    </location>
    <ligand>
        <name>S-adenosyl-L-methionine</name>
        <dbReference type="ChEBI" id="CHEBI:59789"/>
    </ligand>
</feature>
<dbReference type="PROSITE" id="PS01131">
    <property type="entry name" value="RRNA_A_DIMETH"/>
    <property type="match status" value="1"/>
</dbReference>
<dbReference type="EMBL" id="CP001804">
    <property type="protein sequence ID" value="ACY19349.1"/>
    <property type="molecule type" value="Genomic_DNA"/>
</dbReference>
<dbReference type="KEGG" id="hoh:Hoch_6886"/>
<keyword evidence="4 7" id="KW-0808">Transferase</keyword>
<dbReference type="InterPro" id="IPR029063">
    <property type="entry name" value="SAM-dependent_MTases_sf"/>
</dbReference>
<evidence type="ECO:0000256" key="7">
    <source>
        <dbReference type="HAMAP-Rule" id="MF_00607"/>
    </source>
</evidence>
<keyword evidence="6 7" id="KW-0694">RNA-binding</keyword>
<protein>
    <recommendedName>
        <fullName evidence="7">Ribosomal RNA small subunit methyltransferase A</fullName>
        <ecNumber evidence="7">2.1.1.182</ecNumber>
    </recommendedName>
    <alternativeName>
        <fullName evidence="7">16S rRNA (adenine(1518)-N(6)/adenine(1519)-N(6))-dimethyltransferase</fullName>
    </alternativeName>
    <alternativeName>
        <fullName evidence="7">16S rRNA dimethyladenosine transferase</fullName>
    </alternativeName>
    <alternativeName>
        <fullName evidence="7">16S rRNA dimethylase</fullName>
    </alternativeName>
    <alternativeName>
        <fullName evidence="7">S-adenosylmethionine-6-N', N'-adenosyl(rRNA) dimethyltransferase</fullName>
    </alternativeName>
</protein>
<dbReference type="GO" id="GO:0052908">
    <property type="term" value="F:16S rRNA (adenine(1518)-N(6)/adenine(1519)-N(6))-dimethyltransferase activity"/>
    <property type="evidence" value="ECO:0007669"/>
    <property type="project" value="UniProtKB-EC"/>
</dbReference>
<feature type="binding site" evidence="7 8">
    <location>
        <position position="32"/>
    </location>
    <ligand>
        <name>S-adenosyl-L-methionine</name>
        <dbReference type="ChEBI" id="CHEBI:59789"/>
    </ligand>
</feature>
<comment type="subcellular location">
    <subcellularLocation>
        <location evidence="7">Cytoplasm</location>
    </subcellularLocation>
</comment>
<dbReference type="SUPFAM" id="SSF53335">
    <property type="entry name" value="S-adenosyl-L-methionine-dependent methyltransferases"/>
    <property type="match status" value="1"/>
</dbReference>
<evidence type="ECO:0000256" key="4">
    <source>
        <dbReference type="ARBA" id="ARBA00022679"/>
    </source>
</evidence>
<evidence type="ECO:0000256" key="5">
    <source>
        <dbReference type="ARBA" id="ARBA00022691"/>
    </source>
</evidence>
<keyword evidence="5 7" id="KW-0949">S-adenosyl-L-methionine</keyword>
<comment type="catalytic activity">
    <reaction evidence="7">
        <text>adenosine(1518)/adenosine(1519) in 16S rRNA + 4 S-adenosyl-L-methionine = N(6)-dimethyladenosine(1518)/N(6)-dimethyladenosine(1519) in 16S rRNA + 4 S-adenosyl-L-homocysteine + 4 H(+)</text>
        <dbReference type="Rhea" id="RHEA:19609"/>
        <dbReference type="Rhea" id="RHEA-COMP:10232"/>
        <dbReference type="Rhea" id="RHEA-COMP:10233"/>
        <dbReference type="ChEBI" id="CHEBI:15378"/>
        <dbReference type="ChEBI" id="CHEBI:57856"/>
        <dbReference type="ChEBI" id="CHEBI:59789"/>
        <dbReference type="ChEBI" id="CHEBI:74411"/>
        <dbReference type="ChEBI" id="CHEBI:74493"/>
        <dbReference type="EC" id="2.1.1.182"/>
    </reaction>
</comment>
<dbReference type="OrthoDB" id="9814755at2"/>
<dbReference type="AlphaFoldDB" id="D0LVN1"/>
<comment type="similarity">
    <text evidence="7">Belongs to the class I-like SAM-binding methyltransferase superfamily. rRNA adenine N(6)-methyltransferase family. RsmA subfamily.</text>
</comment>
<dbReference type="NCBIfam" id="TIGR00755">
    <property type="entry name" value="ksgA"/>
    <property type="match status" value="1"/>
</dbReference>
<feature type="binding site" evidence="7 8">
    <location>
        <position position="30"/>
    </location>
    <ligand>
        <name>S-adenosyl-L-methionine</name>
        <dbReference type="ChEBI" id="CHEBI:59789"/>
    </ligand>
</feature>
<dbReference type="CDD" id="cd02440">
    <property type="entry name" value="AdoMet_MTases"/>
    <property type="match status" value="1"/>
</dbReference>
<accession>D0LVN1</accession>
<keyword evidence="2 7" id="KW-0698">rRNA processing</keyword>
<comment type="caution">
    <text evidence="7 8">Lacks conserved residue(s) required for the propagation of feature annotation.</text>
</comment>
<dbReference type="InterPro" id="IPR011530">
    <property type="entry name" value="rRNA_adenine_dimethylase"/>
</dbReference>
<dbReference type="InterPro" id="IPR023165">
    <property type="entry name" value="rRNA_Ade_diMease-like_C"/>
</dbReference>
<evidence type="ECO:0000256" key="3">
    <source>
        <dbReference type="ARBA" id="ARBA00022603"/>
    </source>
</evidence>
<dbReference type="Proteomes" id="UP000001880">
    <property type="component" value="Chromosome"/>
</dbReference>
<dbReference type="EC" id="2.1.1.182" evidence="7"/>
<sequence length="295" mass="32448">MSEGVNEAFPDPRTLMRKYGLGAKKSWGQNFLISERAYRAIVDAAVRGGDDWVIEFGAGLGTLTMRLAERVPDGKVLAVERDREMAEVLRGELGHLDNVEIIEGNALTYDIAMVGRWYGERVSVCGNLPYNIASQIIMHIIDAREHVARATVMIQREMADRLVAVPGTKAYGALGVLVGTFADVSTVIHVPASGFVPAPKVSSTVVRLDLLSDEHMRVQVSDFAHYADVVHGAFGQRRKKLRNALGARWPMDVVDAGLSDADIDGGRRGETLDRVEFARLADHLPKRPREHARTP</sequence>
<evidence type="ECO:0000256" key="1">
    <source>
        <dbReference type="ARBA" id="ARBA00022490"/>
    </source>
</evidence>